<protein>
    <submittedName>
        <fullName evidence="1">Carboxymuconolactone decarboxylase family protein</fullName>
    </submittedName>
</protein>
<organism evidence="1 2">
    <name type="scientific">Mesorhizobium cantuariense</name>
    <dbReference type="NCBI Taxonomy" id="1300275"/>
    <lineage>
        <taxon>Bacteria</taxon>
        <taxon>Pseudomonadati</taxon>
        <taxon>Pseudomonadota</taxon>
        <taxon>Alphaproteobacteria</taxon>
        <taxon>Hyphomicrobiales</taxon>
        <taxon>Phyllobacteriaceae</taxon>
        <taxon>Mesorhizobium</taxon>
    </lineage>
</organism>
<comment type="caution">
    <text evidence="1">The sequence shown here is derived from an EMBL/GenBank/DDBJ whole genome shotgun (WGS) entry which is preliminary data.</text>
</comment>
<accession>A0ABV7N0L4</accession>
<dbReference type="PANTHER" id="PTHR35446">
    <property type="entry name" value="SI:CH211-175M2.5"/>
    <property type="match status" value="1"/>
</dbReference>
<keyword evidence="2" id="KW-1185">Reference proteome</keyword>
<dbReference type="InterPro" id="IPR029032">
    <property type="entry name" value="AhpD-like"/>
</dbReference>
<name>A0ABV7N0L4_9HYPH</name>
<reference evidence="2" key="1">
    <citation type="journal article" date="2019" name="Int. J. Syst. Evol. Microbiol.">
        <title>The Global Catalogue of Microorganisms (GCM) 10K type strain sequencing project: providing services to taxonomists for standard genome sequencing and annotation.</title>
        <authorList>
            <consortium name="The Broad Institute Genomics Platform"/>
            <consortium name="The Broad Institute Genome Sequencing Center for Infectious Disease"/>
            <person name="Wu L."/>
            <person name="Ma J."/>
        </authorList>
    </citation>
    <scope>NUCLEOTIDE SEQUENCE [LARGE SCALE GENOMIC DNA]</scope>
    <source>
        <strain evidence="2">ICMP 19515</strain>
    </source>
</reference>
<gene>
    <name evidence="1" type="ORF">ACFOJ9_34655</name>
</gene>
<sequence length="205" mass="22111">MTEHWRNARCKQKLILEEDITMQRFNLQTIESAPEKSKPALKALEEKIGFLPNALATMANNPVLLNGFVGIFGSFHGGSFDEIEKQVLLLTNAVTIKCPWTVAAHSTFAIEDGIAESEVEAIRAGRLPRDPRYAALSALTKALIENKGNVSDADIDAFISVGYSKAQILEVVTGVGVSTVAATTTNMAGTPIEERLQPQAWSAAA</sequence>
<dbReference type="Proteomes" id="UP001595648">
    <property type="component" value="Unassembled WGS sequence"/>
</dbReference>
<dbReference type="PANTHER" id="PTHR35446:SF3">
    <property type="entry name" value="CMD DOMAIN-CONTAINING PROTEIN"/>
    <property type="match status" value="1"/>
</dbReference>
<proteinExistence type="predicted"/>
<dbReference type="SUPFAM" id="SSF69118">
    <property type="entry name" value="AhpD-like"/>
    <property type="match status" value="1"/>
</dbReference>
<dbReference type="EMBL" id="JBHRVD010000001">
    <property type="protein sequence ID" value="MFC3326864.1"/>
    <property type="molecule type" value="Genomic_DNA"/>
</dbReference>
<evidence type="ECO:0000313" key="2">
    <source>
        <dbReference type="Proteomes" id="UP001595648"/>
    </source>
</evidence>
<dbReference type="Gene3D" id="1.20.1290.10">
    <property type="entry name" value="AhpD-like"/>
    <property type="match status" value="1"/>
</dbReference>
<evidence type="ECO:0000313" key="1">
    <source>
        <dbReference type="EMBL" id="MFC3326864.1"/>
    </source>
</evidence>
<dbReference type="RefSeq" id="WP_378986032.1">
    <property type="nucleotide sequence ID" value="NZ_JBHRVD010000001.1"/>
</dbReference>